<dbReference type="OrthoDB" id="194468at2759"/>
<feature type="region of interest" description="Disordered" evidence="1">
    <location>
        <begin position="48"/>
        <end position="69"/>
    </location>
</feature>
<dbReference type="PANTHER" id="PTHR43135:SF3">
    <property type="entry name" value="ALPHA-D-RIBOSE 1-METHYLPHOSPHONATE 5-TRIPHOSPHATE DIPHOSPHATASE"/>
    <property type="match status" value="1"/>
</dbReference>
<sequence>MAGEIPWTLPPQRRFVFRNACLVDPVDGKVYPRATVSTRGGLIATVERASEAQAGSPPVTIDPSSPEENNDTVEIDLEGKYYLCPGLIDCHVHMNAVPGEKDLYAMKHLDQDVITLRSTRMAAEMLKRGFTSARDCGGTSVALKEAIRDGVVSGPRLFVALNQLTQTGGHGDLRDRFDRTECCGGHIFGSGRLCDGVDECLRVSRDQMRRGADFIKIMGGGGVSSPTDAIDSVQFTPEEIRTMAGVATVNKTYVSCHAYTSESIRNAIENGVRAIEHGNLIDEPTAALMAEKGCFLTPTLVTYKAMASDRFKSYLPAEGVEKNEAVLHAGLGSLKIADAAGITMCFGTDLLGPMCHLQTNEFSIRSKVLSAEKILRAATVNAAKLLMRGKELGRIEPGFAADLLILNHNPLENIKVLDDPEAHVLVVMKEGRVHCSRWSRVAVDVDPPARNIE</sequence>
<dbReference type="Proteomes" id="UP000012174">
    <property type="component" value="Unassembled WGS sequence"/>
</dbReference>
<dbReference type="KEGG" id="ela:UCREL1_107"/>
<keyword evidence="3" id="KW-0378">Hydrolase</keyword>
<proteinExistence type="predicted"/>
<organism evidence="3 4">
    <name type="scientific">Eutypa lata (strain UCR-EL1)</name>
    <name type="common">Grapevine dieback disease fungus</name>
    <name type="synonym">Eutypa armeniacae</name>
    <dbReference type="NCBI Taxonomy" id="1287681"/>
    <lineage>
        <taxon>Eukaryota</taxon>
        <taxon>Fungi</taxon>
        <taxon>Dikarya</taxon>
        <taxon>Ascomycota</taxon>
        <taxon>Pezizomycotina</taxon>
        <taxon>Sordariomycetes</taxon>
        <taxon>Xylariomycetidae</taxon>
        <taxon>Xylariales</taxon>
        <taxon>Diatrypaceae</taxon>
        <taxon>Eutypa</taxon>
    </lineage>
</organism>
<dbReference type="OMA" id="YVTSHSY"/>
<dbReference type="InterPro" id="IPR006680">
    <property type="entry name" value="Amidohydro-rel"/>
</dbReference>
<reference evidence="4" key="1">
    <citation type="journal article" date="2013" name="Genome Announc.">
        <title>Draft genome sequence of the grapevine dieback fungus Eutypa lata UCR-EL1.</title>
        <authorList>
            <person name="Blanco-Ulate B."/>
            <person name="Rolshausen P.E."/>
            <person name="Cantu D."/>
        </authorList>
    </citation>
    <scope>NUCLEOTIDE SEQUENCE [LARGE SCALE GENOMIC DNA]</scope>
    <source>
        <strain evidence="4">UCR-EL1</strain>
    </source>
</reference>
<gene>
    <name evidence="3" type="ORF">UCREL1_107</name>
</gene>
<dbReference type="CDD" id="cd01299">
    <property type="entry name" value="Met_dep_hydrolase_A"/>
    <property type="match status" value="1"/>
</dbReference>
<protein>
    <submittedName>
        <fullName evidence="3">Putative amidohydrolase protein</fullName>
    </submittedName>
</protein>
<evidence type="ECO:0000259" key="2">
    <source>
        <dbReference type="Pfam" id="PF01979"/>
    </source>
</evidence>
<keyword evidence="4" id="KW-1185">Reference proteome</keyword>
<dbReference type="eggNOG" id="ENOG502QRDE">
    <property type="taxonomic scope" value="Eukaryota"/>
</dbReference>
<dbReference type="PANTHER" id="PTHR43135">
    <property type="entry name" value="ALPHA-D-RIBOSE 1-METHYLPHOSPHONATE 5-TRIPHOSPHATE DIPHOSPHATASE"/>
    <property type="match status" value="1"/>
</dbReference>
<dbReference type="Gene3D" id="3.20.20.140">
    <property type="entry name" value="Metal-dependent hydrolases"/>
    <property type="match status" value="1"/>
</dbReference>
<dbReference type="SUPFAM" id="SSF51556">
    <property type="entry name" value="Metallo-dependent hydrolases"/>
    <property type="match status" value="1"/>
</dbReference>
<dbReference type="AlphaFoldDB" id="M7TS95"/>
<dbReference type="Pfam" id="PF01979">
    <property type="entry name" value="Amidohydro_1"/>
    <property type="match status" value="1"/>
</dbReference>
<dbReference type="STRING" id="1287681.M7TS95"/>
<name>M7TS95_EUTLA</name>
<dbReference type="Gene3D" id="2.30.40.10">
    <property type="entry name" value="Urease, subunit C, domain 1"/>
    <property type="match status" value="1"/>
</dbReference>
<dbReference type="EMBL" id="KB705371">
    <property type="protein sequence ID" value="EMR72831.1"/>
    <property type="molecule type" value="Genomic_DNA"/>
</dbReference>
<accession>M7TS95</accession>
<evidence type="ECO:0000313" key="4">
    <source>
        <dbReference type="Proteomes" id="UP000012174"/>
    </source>
</evidence>
<dbReference type="SUPFAM" id="SSF51338">
    <property type="entry name" value="Composite domain of metallo-dependent hydrolases"/>
    <property type="match status" value="2"/>
</dbReference>
<dbReference type="InterPro" id="IPR057744">
    <property type="entry name" value="OTAase-like"/>
</dbReference>
<dbReference type="InterPro" id="IPR032466">
    <property type="entry name" value="Metal_Hydrolase"/>
</dbReference>
<evidence type="ECO:0000313" key="3">
    <source>
        <dbReference type="EMBL" id="EMR72831.1"/>
    </source>
</evidence>
<dbReference type="HOGENOM" id="CLU_023620_2_2_1"/>
<dbReference type="InterPro" id="IPR011059">
    <property type="entry name" value="Metal-dep_hydrolase_composite"/>
</dbReference>
<dbReference type="GO" id="GO:0016810">
    <property type="term" value="F:hydrolase activity, acting on carbon-nitrogen (but not peptide) bonds"/>
    <property type="evidence" value="ECO:0007669"/>
    <property type="project" value="InterPro"/>
</dbReference>
<evidence type="ECO:0000256" key="1">
    <source>
        <dbReference type="SAM" id="MobiDB-lite"/>
    </source>
</evidence>
<dbReference type="InterPro" id="IPR051781">
    <property type="entry name" value="Metallo-dep_Hydrolase"/>
</dbReference>
<feature type="domain" description="Amidohydrolase-related" evidence="2">
    <location>
        <begin position="82"/>
        <end position="433"/>
    </location>
</feature>